<comment type="similarity">
    <text evidence="10 11">Belongs to the TonB-dependent receptor family.</text>
</comment>
<dbReference type="Pfam" id="PF13715">
    <property type="entry name" value="CarbopepD_reg_2"/>
    <property type="match status" value="1"/>
</dbReference>
<evidence type="ECO:0000259" key="12">
    <source>
        <dbReference type="Pfam" id="PF00593"/>
    </source>
</evidence>
<dbReference type="EMBL" id="MQUB01000001">
    <property type="protein sequence ID" value="PQB04481.1"/>
    <property type="molecule type" value="Genomic_DNA"/>
</dbReference>
<evidence type="ECO:0000259" key="13">
    <source>
        <dbReference type="Pfam" id="PF07715"/>
    </source>
</evidence>
<comment type="subcellular location">
    <subcellularLocation>
        <location evidence="1 10">Cell outer membrane</location>
        <topology evidence="1 10">Multi-pass membrane protein</topology>
    </subcellularLocation>
</comment>
<protein>
    <submittedName>
        <fullName evidence="14">TonB-dependent receptor</fullName>
    </submittedName>
</protein>
<evidence type="ECO:0000256" key="9">
    <source>
        <dbReference type="ARBA" id="ARBA00023237"/>
    </source>
</evidence>
<evidence type="ECO:0000256" key="11">
    <source>
        <dbReference type="RuleBase" id="RU003357"/>
    </source>
</evidence>
<dbReference type="Proteomes" id="UP000239800">
    <property type="component" value="Unassembled WGS sequence"/>
</dbReference>
<dbReference type="PANTHER" id="PTHR30069:SF29">
    <property type="entry name" value="HEMOGLOBIN AND HEMOGLOBIN-HAPTOGLOBIN-BINDING PROTEIN 1-RELATED"/>
    <property type="match status" value="1"/>
</dbReference>
<keyword evidence="3 10" id="KW-1134">Transmembrane beta strand</keyword>
<dbReference type="SUPFAM" id="SSF56935">
    <property type="entry name" value="Porins"/>
    <property type="match status" value="1"/>
</dbReference>
<evidence type="ECO:0000256" key="4">
    <source>
        <dbReference type="ARBA" id="ARBA00022692"/>
    </source>
</evidence>
<evidence type="ECO:0000256" key="8">
    <source>
        <dbReference type="ARBA" id="ARBA00023170"/>
    </source>
</evidence>
<evidence type="ECO:0000256" key="3">
    <source>
        <dbReference type="ARBA" id="ARBA00022452"/>
    </source>
</evidence>
<evidence type="ECO:0000256" key="6">
    <source>
        <dbReference type="ARBA" id="ARBA00023077"/>
    </source>
</evidence>
<evidence type="ECO:0000256" key="5">
    <source>
        <dbReference type="ARBA" id="ARBA00022729"/>
    </source>
</evidence>
<evidence type="ECO:0000313" key="15">
    <source>
        <dbReference type="Proteomes" id="UP000239800"/>
    </source>
</evidence>
<sequence>MKPLIIGMLCLYTTAGLSQNCKFTLTGSVVDSHDGDPLEGAVITGFSEGQVFYTDLDGRFSIPNLCEGTLGLQIAHPECKTQVFTLEITGDRSRTFRLEHHLESLNEVIITGKSYQTQSESILNNEIQRDQIERYTSGSLGDVLKTVSGVSSLNTGNTIVKPVINGLHSSRITIVNNGVVMQDQEWGAEHAPSIDVNTAGNITVLKGASALQYTGSAIGGVVVAQPQRVVLKDSIYGQTLLSGATNGRGGSISSSLVLGTEKGWFAEIQGTLKRFGDFEAPDYVLSNTGVYERDIMVRGGINKLHYGVEASYSYFRTEIGILRASHLGGAADQVRAIESDRPLIIEPFTYEIDVPRQDVTHHTGRISYFQRLKDIGKLTVQYDLQINERFEFDVRRGGRSDRPAVDLLLTTHHLHAGLETRLDDLTSLNVGLEGRYQTNEADPSTGVRRLIPDYDQYDFALFAIADRRLSDQWVVEAGIRYDYRYMDVLKFYRKSFWEQRGYDEEFPELVIEDFGNQVLTNPQPEFSNFSATAGANYSFGDSYVLFANYSLAMRAPNASELYSEGLHHSASRIELGDLRFDSEIANRINITLQKQSGRFRFSVNPFLNLIDDYILIEPTEVQQTIRGNFQVWEYRQTNAFLVGFDLDAQFDISEAFAYSGQFSFIKGYDRTLDLPLINMPPVNTLNELIWTHPQFHDLRISLQSQYVFEQNEFPDNNFDVFIPETGENVEVDVSTPPPAYHLMHLSGDATFRLNDQSNLNVGLTINNLFDTSYRDYLNRLRYYADDLGRNIILNLKLNY</sequence>
<keyword evidence="7 10" id="KW-0472">Membrane</keyword>
<evidence type="ECO:0000256" key="1">
    <source>
        <dbReference type="ARBA" id="ARBA00004571"/>
    </source>
</evidence>
<dbReference type="Gene3D" id="2.60.40.1120">
    <property type="entry name" value="Carboxypeptidase-like, regulatory domain"/>
    <property type="match status" value="1"/>
</dbReference>
<reference evidence="14 15" key="1">
    <citation type="submission" date="2016-11" db="EMBL/GenBank/DDBJ databases">
        <title>Trade-off between light-utilization and light-protection in marine flavobacteria.</title>
        <authorList>
            <person name="Kumagai Y."/>
        </authorList>
    </citation>
    <scope>NUCLEOTIDE SEQUENCE [LARGE SCALE GENOMIC DNA]</scope>
    <source>
        <strain evidence="14 15">NBRC 107741</strain>
    </source>
</reference>
<dbReference type="PANTHER" id="PTHR30069">
    <property type="entry name" value="TONB-DEPENDENT OUTER MEMBRANE RECEPTOR"/>
    <property type="match status" value="1"/>
</dbReference>
<dbReference type="Gene3D" id="2.40.170.20">
    <property type="entry name" value="TonB-dependent receptor, beta-barrel domain"/>
    <property type="match status" value="1"/>
</dbReference>
<evidence type="ECO:0000313" key="14">
    <source>
        <dbReference type="EMBL" id="PQB04481.1"/>
    </source>
</evidence>
<dbReference type="InterPro" id="IPR008969">
    <property type="entry name" value="CarboxyPept-like_regulatory"/>
</dbReference>
<dbReference type="InterPro" id="IPR012910">
    <property type="entry name" value="Plug_dom"/>
</dbReference>
<dbReference type="OrthoDB" id="9795928at2"/>
<evidence type="ECO:0000256" key="10">
    <source>
        <dbReference type="PROSITE-ProRule" id="PRU01360"/>
    </source>
</evidence>
<dbReference type="RefSeq" id="WP_104812407.1">
    <property type="nucleotide sequence ID" value="NZ_MQUB01000001.1"/>
</dbReference>
<name>A0A2S7KPD7_9FLAO</name>
<comment type="caution">
    <text evidence="14">The sequence shown here is derived from an EMBL/GenBank/DDBJ whole genome shotgun (WGS) entry which is preliminary data.</text>
</comment>
<dbReference type="GO" id="GO:0009279">
    <property type="term" value="C:cell outer membrane"/>
    <property type="evidence" value="ECO:0007669"/>
    <property type="project" value="UniProtKB-SubCell"/>
</dbReference>
<dbReference type="SUPFAM" id="SSF49464">
    <property type="entry name" value="Carboxypeptidase regulatory domain-like"/>
    <property type="match status" value="1"/>
</dbReference>
<organism evidence="14 15">
    <name type="scientific">Aureitalea marina</name>
    <dbReference type="NCBI Taxonomy" id="930804"/>
    <lineage>
        <taxon>Bacteria</taxon>
        <taxon>Pseudomonadati</taxon>
        <taxon>Bacteroidota</taxon>
        <taxon>Flavobacteriia</taxon>
        <taxon>Flavobacteriales</taxon>
        <taxon>Flavobacteriaceae</taxon>
        <taxon>Aureitalea</taxon>
    </lineage>
</organism>
<dbReference type="PROSITE" id="PS52016">
    <property type="entry name" value="TONB_DEPENDENT_REC_3"/>
    <property type="match status" value="1"/>
</dbReference>
<dbReference type="GO" id="GO:0015344">
    <property type="term" value="F:siderophore uptake transmembrane transporter activity"/>
    <property type="evidence" value="ECO:0007669"/>
    <property type="project" value="TreeGrafter"/>
</dbReference>
<dbReference type="InterPro" id="IPR000531">
    <property type="entry name" value="Beta-barrel_TonB"/>
</dbReference>
<dbReference type="GO" id="GO:0044718">
    <property type="term" value="P:siderophore transmembrane transport"/>
    <property type="evidence" value="ECO:0007669"/>
    <property type="project" value="TreeGrafter"/>
</dbReference>
<evidence type="ECO:0000256" key="2">
    <source>
        <dbReference type="ARBA" id="ARBA00022448"/>
    </source>
</evidence>
<keyword evidence="15" id="KW-1185">Reference proteome</keyword>
<keyword evidence="6 11" id="KW-0798">TonB box</keyword>
<dbReference type="Pfam" id="PF00593">
    <property type="entry name" value="TonB_dep_Rec_b-barrel"/>
    <property type="match status" value="1"/>
</dbReference>
<dbReference type="AlphaFoldDB" id="A0A2S7KPD7"/>
<accession>A0A2S7KPD7</accession>
<dbReference type="InterPro" id="IPR039426">
    <property type="entry name" value="TonB-dep_rcpt-like"/>
</dbReference>
<keyword evidence="4 10" id="KW-0812">Transmembrane</keyword>
<gene>
    <name evidence="14" type="ORF">BST85_05875</name>
</gene>
<dbReference type="InterPro" id="IPR037066">
    <property type="entry name" value="Plug_dom_sf"/>
</dbReference>
<keyword evidence="2 10" id="KW-0813">Transport</keyword>
<dbReference type="InterPro" id="IPR036942">
    <property type="entry name" value="Beta-barrel_TonB_sf"/>
</dbReference>
<dbReference type="Pfam" id="PF07715">
    <property type="entry name" value="Plug"/>
    <property type="match status" value="1"/>
</dbReference>
<feature type="domain" description="TonB-dependent receptor-like beta-barrel" evidence="12">
    <location>
        <begin position="406"/>
        <end position="768"/>
    </location>
</feature>
<keyword evidence="9 10" id="KW-0998">Cell outer membrane</keyword>
<keyword evidence="8 14" id="KW-0675">Receptor</keyword>
<feature type="domain" description="TonB-dependent receptor plug" evidence="13">
    <location>
        <begin position="126"/>
        <end position="221"/>
    </location>
</feature>
<keyword evidence="5" id="KW-0732">Signal</keyword>
<evidence type="ECO:0000256" key="7">
    <source>
        <dbReference type="ARBA" id="ARBA00023136"/>
    </source>
</evidence>
<proteinExistence type="inferred from homology"/>
<dbReference type="Gene3D" id="2.170.130.10">
    <property type="entry name" value="TonB-dependent receptor, plug domain"/>
    <property type="match status" value="1"/>
</dbReference>